<keyword evidence="8" id="KW-1185">Reference proteome</keyword>
<evidence type="ECO:0000313" key="7">
    <source>
        <dbReference type="EMBL" id="SCC33066.1"/>
    </source>
</evidence>
<dbReference type="OrthoDB" id="9181810at2"/>
<evidence type="ECO:0000256" key="5">
    <source>
        <dbReference type="ARBA" id="ARBA00023139"/>
    </source>
</evidence>
<evidence type="ECO:0000256" key="3">
    <source>
        <dbReference type="ARBA" id="ARBA00022729"/>
    </source>
</evidence>
<protein>
    <submittedName>
        <fullName evidence="7">Entericidin B</fullName>
    </submittedName>
</protein>
<dbReference type="Proteomes" id="UP000199670">
    <property type="component" value="Unassembled WGS sequence"/>
</dbReference>
<evidence type="ECO:0000256" key="6">
    <source>
        <dbReference type="ARBA" id="ARBA00023288"/>
    </source>
</evidence>
<dbReference type="GO" id="GO:0016020">
    <property type="term" value="C:membrane"/>
    <property type="evidence" value="ECO:0007669"/>
    <property type="project" value="InterPro"/>
</dbReference>
<dbReference type="GO" id="GO:0009636">
    <property type="term" value="P:response to toxic substance"/>
    <property type="evidence" value="ECO:0007669"/>
    <property type="project" value="InterPro"/>
</dbReference>
<accession>A0A1C4DNW6</accession>
<keyword evidence="2" id="KW-1003">Cell membrane</keyword>
<dbReference type="AlphaFoldDB" id="A0A1C4DNW6"/>
<keyword evidence="3" id="KW-0732">Signal</keyword>
<comment type="similarity">
    <text evidence="1">Belongs to the EcnA/EcnB lipoprotein family.</text>
</comment>
<proteinExistence type="inferred from homology"/>
<evidence type="ECO:0000256" key="4">
    <source>
        <dbReference type="ARBA" id="ARBA00023136"/>
    </source>
</evidence>
<gene>
    <name evidence="7" type="ORF">GA0061081_12014</name>
</gene>
<sequence>MFHKMLMLIFGIAMTTLVVGCNTVKGVGQDVQSGGKAISHTAEKVSDKM</sequence>
<evidence type="ECO:0000256" key="2">
    <source>
        <dbReference type="ARBA" id="ARBA00022475"/>
    </source>
</evidence>
<dbReference type="Pfam" id="PF08085">
    <property type="entry name" value="Entericidin"/>
    <property type="match status" value="1"/>
</dbReference>
<keyword evidence="6" id="KW-0449">Lipoprotein</keyword>
<dbReference type="InterPro" id="IPR012556">
    <property type="entry name" value="Entericidin"/>
</dbReference>
<organism evidence="7 8">
    <name type="scientific">Gilliamella bombicola</name>
    <dbReference type="NCBI Taxonomy" id="1798182"/>
    <lineage>
        <taxon>Bacteria</taxon>
        <taxon>Pseudomonadati</taxon>
        <taxon>Pseudomonadota</taxon>
        <taxon>Gammaproteobacteria</taxon>
        <taxon>Orbales</taxon>
        <taxon>Orbaceae</taxon>
        <taxon>Gilliamella</taxon>
    </lineage>
</organism>
<dbReference type="EMBL" id="FMAQ01000020">
    <property type="protein sequence ID" value="SCC33066.1"/>
    <property type="molecule type" value="Genomic_DNA"/>
</dbReference>
<evidence type="ECO:0000256" key="1">
    <source>
        <dbReference type="ARBA" id="ARBA00010296"/>
    </source>
</evidence>
<reference evidence="8" key="1">
    <citation type="submission" date="2016-08" db="EMBL/GenBank/DDBJ databases">
        <authorList>
            <person name="Varghese N."/>
            <person name="Submissions Spin"/>
        </authorList>
    </citation>
    <scope>NUCLEOTIDE SEQUENCE [LARGE SCALE GENOMIC DNA]</scope>
    <source>
        <strain evidence="8">R-53248</strain>
    </source>
</reference>
<keyword evidence="4" id="KW-0472">Membrane</keyword>
<keyword evidence="5" id="KW-0564">Palmitate</keyword>
<name>A0A1C4DNW6_9GAMM</name>
<dbReference type="PROSITE" id="PS51257">
    <property type="entry name" value="PROKAR_LIPOPROTEIN"/>
    <property type="match status" value="1"/>
</dbReference>
<evidence type="ECO:0000313" key="8">
    <source>
        <dbReference type="Proteomes" id="UP000199670"/>
    </source>
</evidence>
<dbReference type="STRING" id="1798182.GA0061081_12014"/>